<evidence type="ECO:0000313" key="17">
    <source>
        <dbReference type="EMBL" id="CAH0719549.1"/>
    </source>
</evidence>
<dbReference type="AlphaFoldDB" id="A0A8J9Y6U7"/>
<accession>A0A8J9Y6U7</accession>
<evidence type="ECO:0000256" key="3">
    <source>
        <dbReference type="ARBA" id="ARBA00006221"/>
    </source>
</evidence>
<dbReference type="NCBIfam" id="TIGR00336">
    <property type="entry name" value="pyrE"/>
    <property type="match status" value="1"/>
</dbReference>
<gene>
    <name evidence="17" type="ORF">BINO364_LOCUS5873</name>
</gene>
<feature type="active site" description="For OMPdecase activity" evidence="14">
    <location>
        <position position="307"/>
    </location>
</feature>
<dbReference type="InterPro" id="IPR029057">
    <property type="entry name" value="PRTase-like"/>
</dbReference>
<comment type="pathway">
    <text evidence="2">Pyrimidine metabolism; UMP biosynthesis via de novo pathway; UMP from orotate: step 1/2.</text>
</comment>
<dbReference type="EC" id="4.1.1.23" evidence="6"/>
<evidence type="ECO:0000256" key="12">
    <source>
        <dbReference type="ARBA" id="ARBA00023239"/>
    </source>
</evidence>
<comment type="similarity">
    <text evidence="4">In the C-terminal section; belongs to the OMP decarboxylase family.</text>
</comment>
<dbReference type="InterPro" id="IPR023031">
    <property type="entry name" value="OPRT"/>
</dbReference>
<dbReference type="Gene3D" id="3.20.20.70">
    <property type="entry name" value="Aldolase class I"/>
    <property type="match status" value="1"/>
</dbReference>
<dbReference type="FunFam" id="3.40.50.2020:FF:000025">
    <property type="entry name" value="Uridine monophosphate synthetase"/>
    <property type="match status" value="1"/>
</dbReference>
<evidence type="ECO:0000256" key="1">
    <source>
        <dbReference type="ARBA" id="ARBA00004861"/>
    </source>
</evidence>
<evidence type="ECO:0000256" key="2">
    <source>
        <dbReference type="ARBA" id="ARBA00004889"/>
    </source>
</evidence>
<evidence type="ECO:0000256" key="8">
    <source>
        <dbReference type="ARBA" id="ARBA00022676"/>
    </source>
</evidence>
<dbReference type="PANTHER" id="PTHR19278:SF9">
    <property type="entry name" value="URIDINE 5'-MONOPHOSPHATE SYNTHASE"/>
    <property type="match status" value="1"/>
</dbReference>
<evidence type="ECO:0000256" key="6">
    <source>
        <dbReference type="ARBA" id="ARBA00012321"/>
    </source>
</evidence>
<protein>
    <recommendedName>
        <fullName evidence="7">Uridine 5'-monophosphate synthase</fullName>
        <ecNumber evidence="5">2.4.2.10</ecNumber>
        <ecNumber evidence="6">4.1.1.23</ecNumber>
    </recommendedName>
</protein>
<feature type="binding site" evidence="15">
    <location>
        <position position="441"/>
    </location>
    <ligand>
        <name>substrate</name>
    </ligand>
</feature>
<dbReference type="Proteomes" id="UP000838878">
    <property type="component" value="Chromosome 14"/>
</dbReference>
<keyword evidence="9" id="KW-0808">Transferase</keyword>
<dbReference type="SUPFAM" id="SSF53271">
    <property type="entry name" value="PRTase-like"/>
    <property type="match status" value="1"/>
</dbReference>
<evidence type="ECO:0000256" key="5">
    <source>
        <dbReference type="ARBA" id="ARBA00011971"/>
    </source>
</evidence>
<feature type="binding site" evidence="15">
    <location>
        <position position="271"/>
    </location>
    <ligand>
        <name>substrate</name>
    </ligand>
</feature>
<keyword evidence="11" id="KW-0665">Pyrimidine biosynthesis</keyword>
<dbReference type="InterPro" id="IPR004467">
    <property type="entry name" value="Or_phspho_trans_dom"/>
</dbReference>
<keyword evidence="13" id="KW-0511">Multifunctional enzyme</keyword>
<evidence type="ECO:0000256" key="7">
    <source>
        <dbReference type="ARBA" id="ARBA00015047"/>
    </source>
</evidence>
<keyword evidence="18" id="KW-1185">Reference proteome</keyword>
<dbReference type="EMBL" id="OV170234">
    <property type="protein sequence ID" value="CAH0719549.1"/>
    <property type="molecule type" value="Genomic_DNA"/>
</dbReference>
<dbReference type="GO" id="GO:0006207">
    <property type="term" value="P:'de novo' pyrimidine nucleobase biosynthetic process"/>
    <property type="evidence" value="ECO:0007669"/>
    <property type="project" value="InterPro"/>
</dbReference>
<evidence type="ECO:0000313" key="18">
    <source>
        <dbReference type="Proteomes" id="UP000838878"/>
    </source>
</evidence>
<sequence length="474" mass="52649">MDNENKLEELALSLYKIDAVKFGEFMTKSGIKTPVYFDLRVIVSYPNVMELISNLLYDFAIKGNNFEHVCGVPYTALPIATLLSVKAKKSMLMRRKEAKSYGTKKVIEGHYKPGDLCLIIEDVVTSGSSVLETVNDLRKEGLKADEAIIILDREQGGKQNLASNNVQIKALFTMTELIKILVKNKKISEQIGLDVMNYLKNIQAPVSALATERILISYEKRAELAKNAIARQLFTIMAIKKTNLCLSVDLTTSTEILDLIEKVGDHVCLVKTHVDIIEDFSNNFISQLQQLAKKFNFLILEDRKYADIGHTVSLQYSQGLYKVSDWADCVTSHSLPGEGILKALNNSSNGISRGVFLLAEMSSEGNLITPDYTEATVKMAAKYPELITGFVCQNKNTFNNPGLIQLTPGVQLESSKDNLGQVYNTPDKVILENGADIIVVGRGIVASKNPETQAVIYKDALWKCYMKRVSGKIE</sequence>
<organism evidence="17 18">
    <name type="scientific">Brenthis ino</name>
    <name type="common">lesser marbled fritillary</name>
    <dbReference type="NCBI Taxonomy" id="405034"/>
    <lineage>
        <taxon>Eukaryota</taxon>
        <taxon>Metazoa</taxon>
        <taxon>Ecdysozoa</taxon>
        <taxon>Arthropoda</taxon>
        <taxon>Hexapoda</taxon>
        <taxon>Insecta</taxon>
        <taxon>Pterygota</taxon>
        <taxon>Neoptera</taxon>
        <taxon>Endopterygota</taxon>
        <taxon>Lepidoptera</taxon>
        <taxon>Glossata</taxon>
        <taxon>Ditrysia</taxon>
        <taxon>Papilionoidea</taxon>
        <taxon>Nymphalidae</taxon>
        <taxon>Heliconiinae</taxon>
        <taxon>Argynnini</taxon>
        <taxon>Brenthis</taxon>
    </lineage>
</organism>
<evidence type="ECO:0000256" key="9">
    <source>
        <dbReference type="ARBA" id="ARBA00022679"/>
    </source>
</evidence>
<dbReference type="InterPro" id="IPR013785">
    <property type="entry name" value="Aldolase_TIM"/>
</dbReference>
<feature type="active site" description="For OMPdecase activity" evidence="14">
    <location>
        <position position="304"/>
    </location>
</feature>
<dbReference type="Pfam" id="PF00215">
    <property type="entry name" value="OMPdecase"/>
    <property type="match status" value="1"/>
</dbReference>
<dbReference type="PANTHER" id="PTHR19278">
    <property type="entry name" value="OROTATE PHOSPHORIBOSYLTRANSFERASE"/>
    <property type="match status" value="1"/>
</dbReference>
<name>A0A8J9Y6U7_9NEOP</name>
<proteinExistence type="inferred from homology"/>
<keyword evidence="8" id="KW-0328">Glycosyltransferase</keyword>
<dbReference type="GO" id="GO:0004590">
    <property type="term" value="F:orotidine-5'-phosphate decarboxylase activity"/>
    <property type="evidence" value="ECO:0007669"/>
    <property type="project" value="UniProtKB-EC"/>
</dbReference>
<evidence type="ECO:0000256" key="14">
    <source>
        <dbReference type="PIRSR" id="PIRSR614732-1"/>
    </source>
</evidence>
<evidence type="ECO:0000259" key="16">
    <source>
        <dbReference type="SMART" id="SM00934"/>
    </source>
</evidence>
<dbReference type="InterPro" id="IPR011060">
    <property type="entry name" value="RibuloseP-bd_barrel"/>
</dbReference>
<dbReference type="HAMAP" id="MF_01208">
    <property type="entry name" value="PyrE"/>
    <property type="match status" value="1"/>
</dbReference>
<feature type="active site" description="For OMPdecase activity" evidence="14">
    <location>
        <position position="302"/>
    </location>
</feature>
<dbReference type="InterPro" id="IPR014732">
    <property type="entry name" value="OMPdecase"/>
</dbReference>
<evidence type="ECO:0000256" key="11">
    <source>
        <dbReference type="ARBA" id="ARBA00022975"/>
    </source>
</evidence>
<reference evidence="17" key="1">
    <citation type="submission" date="2021-12" db="EMBL/GenBank/DDBJ databases">
        <authorList>
            <person name="Martin H S."/>
        </authorList>
    </citation>
    <scope>NUCLEOTIDE SEQUENCE</scope>
</reference>
<feature type="binding site" evidence="15">
    <location>
        <position position="249"/>
    </location>
    <ligand>
        <name>substrate</name>
    </ligand>
</feature>
<feature type="domain" description="Orotidine 5'-phosphate decarboxylase" evidence="16">
    <location>
        <begin position="243"/>
        <end position="457"/>
    </location>
</feature>
<dbReference type="UniPathway" id="UPA00070">
    <property type="reaction ID" value="UER00119"/>
</dbReference>
<feature type="binding site" evidence="15">
    <location>
        <position position="362"/>
    </location>
    <ligand>
        <name>substrate</name>
    </ligand>
</feature>
<evidence type="ECO:0000256" key="13">
    <source>
        <dbReference type="ARBA" id="ARBA00023268"/>
    </source>
</evidence>
<dbReference type="InterPro" id="IPR001754">
    <property type="entry name" value="OMPdeCOase_dom"/>
</dbReference>
<evidence type="ECO:0000256" key="10">
    <source>
        <dbReference type="ARBA" id="ARBA00022793"/>
    </source>
</evidence>
<comment type="similarity">
    <text evidence="3">In the N-terminal section; belongs to the purine/pyrimidine phosphoribosyltransferase family.</text>
</comment>
<dbReference type="SUPFAM" id="SSF51366">
    <property type="entry name" value="Ribulose-phoshate binding barrel"/>
    <property type="match status" value="1"/>
</dbReference>
<dbReference type="SMART" id="SM00934">
    <property type="entry name" value="OMPdecase"/>
    <property type="match status" value="1"/>
</dbReference>
<dbReference type="EC" id="2.4.2.10" evidence="5"/>
<dbReference type="InterPro" id="IPR000836">
    <property type="entry name" value="PRTase_dom"/>
</dbReference>
<evidence type="ECO:0000256" key="15">
    <source>
        <dbReference type="PIRSR" id="PIRSR614732-2"/>
    </source>
</evidence>
<dbReference type="NCBIfam" id="TIGR01740">
    <property type="entry name" value="pyrF"/>
    <property type="match status" value="1"/>
</dbReference>
<feature type="non-terminal residue" evidence="17">
    <location>
        <position position="474"/>
    </location>
</feature>
<comment type="pathway">
    <text evidence="1">Pyrimidine metabolism; UMP biosynthesis via de novo pathway; UMP from orotate: step 2/2.</text>
</comment>
<dbReference type="InterPro" id="IPR018089">
    <property type="entry name" value="OMPdecase_AS"/>
</dbReference>
<dbReference type="PROSITE" id="PS00156">
    <property type="entry name" value="OMPDECASE"/>
    <property type="match status" value="1"/>
</dbReference>
<feature type="binding site" evidence="15">
    <location>
        <position position="442"/>
    </location>
    <ligand>
        <name>substrate</name>
    </ligand>
</feature>
<feature type="binding site" evidence="15">
    <location>
        <position position="421"/>
    </location>
    <ligand>
        <name>substrate</name>
    </ligand>
</feature>
<dbReference type="CDD" id="cd06223">
    <property type="entry name" value="PRTases_typeI"/>
    <property type="match status" value="1"/>
</dbReference>
<dbReference type="FunFam" id="3.20.20.70:FF:000245">
    <property type="entry name" value="Bifunctional UMP-synthetase"/>
    <property type="match status" value="1"/>
</dbReference>
<dbReference type="GO" id="GO:0004588">
    <property type="term" value="F:orotate phosphoribosyltransferase activity"/>
    <property type="evidence" value="ECO:0007669"/>
    <property type="project" value="UniProtKB-EC"/>
</dbReference>
<dbReference type="GO" id="GO:0044205">
    <property type="term" value="P:'de novo' UMP biosynthetic process"/>
    <property type="evidence" value="ECO:0007669"/>
    <property type="project" value="UniProtKB-UniPathway"/>
</dbReference>
<dbReference type="OrthoDB" id="10263753at2759"/>
<evidence type="ECO:0000256" key="4">
    <source>
        <dbReference type="ARBA" id="ARBA00009769"/>
    </source>
</evidence>
<dbReference type="Gene3D" id="3.40.50.2020">
    <property type="match status" value="1"/>
</dbReference>
<dbReference type="CDD" id="cd04725">
    <property type="entry name" value="OMP_decarboxylase_like"/>
    <property type="match status" value="1"/>
</dbReference>
<keyword evidence="12" id="KW-0456">Lyase</keyword>
<keyword evidence="10" id="KW-0210">Decarboxylase</keyword>